<evidence type="ECO:0000313" key="6">
    <source>
        <dbReference type="EMBL" id="MBW6395383.1"/>
    </source>
</evidence>
<name>A0ABS6ZZ92_9DEIN</name>
<comment type="subcellular location">
    <subcellularLocation>
        <location evidence="1">Membrane</location>
        <topology evidence="1">Single-pass membrane protein</topology>
    </subcellularLocation>
</comment>
<reference evidence="6 7" key="1">
    <citation type="submission" date="2021-07" db="EMBL/GenBank/DDBJ databases">
        <title>Thermus aquaticus gen. n. and sp. n., a nonsporulating extreme thermophile.</title>
        <authorList>
            <person name="Hu C.-J."/>
            <person name="Li W.-J."/>
            <person name="Xian W.-D."/>
        </authorList>
    </citation>
    <scope>NUCLEOTIDE SEQUENCE [LARGE SCALE GENOMIC DNA]</scope>
    <source>
        <strain evidence="6 7">SYSU G05001</strain>
    </source>
</reference>
<evidence type="ECO:0000256" key="4">
    <source>
        <dbReference type="ARBA" id="ARBA00023136"/>
    </source>
</evidence>
<dbReference type="Proteomes" id="UP000724268">
    <property type="component" value="Unassembled WGS sequence"/>
</dbReference>
<evidence type="ECO:0000256" key="1">
    <source>
        <dbReference type="ARBA" id="ARBA00004167"/>
    </source>
</evidence>
<dbReference type="EMBL" id="JAHXRS010000017">
    <property type="protein sequence ID" value="MBW6395383.1"/>
    <property type="molecule type" value="Genomic_DNA"/>
</dbReference>
<comment type="caution">
    <text evidence="6">The sequence shown here is derived from an EMBL/GenBank/DDBJ whole genome shotgun (WGS) entry which is preliminary data.</text>
</comment>
<accession>A0ABS6ZZ92</accession>
<evidence type="ECO:0000259" key="5">
    <source>
        <dbReference type="Pfam" id="PF04357"/>
    </source>
</evidence>
<evidence type="ECO:0000256" key="2">
    <source>
        <dbReference type="ARBA" id="ARBA00022692"/>
    </source>
</evidence>
<protein>
    <submittedName>
        <fullName evidence="6">Translocation/assembly module TamB domain-containing protein</fullName>
    </submittedName>
</protein>
<organism evidence="6 7">
    <name type="scientific">Thermus brevis</name>
    <dbReference type="NCBI Taxonomy" id="2862456"/>
    <lineage>
        <taxon>Bacteria</taxon>
        <taxon>Thermotogati</taxon>
        <taxon>Deinococcota</taxon>
        <taxon>Deinococci</taxon>
        <taxon>Thermales</taxon>
        <taxon>Thermaceae</taxon>
        <taxon>Thermus</taxon>
    </lineage>
</organism>
<keyword evidence="7" id="KW-1185">Reference proteome</keyword>
<evidence type="ECO:0000313" key="7">
    <source>
        <dbReference type="Proteomes" id="UP000724268"/>
    </source>
</evidence>
<keyword evidence="4" id="KW-0472">Membrane</keyword>
<gene>
    <name evidence="6" type="ORF">KZX47_09510</name>
</gene>
<dbReference type="Pfam" id="PF04357">
    <property type="entry name" value="TamB"/>
    <property type="match status" value="1"/>
</dbReference>
<dbReference type="InterPro" id="IPR007452">
    <property type="entry name" value="TamB_C"/>
</dbReference>
<evidence type="ECO:0000256" key="3">
    <source>
        <dbReference type="ARBA" id="ARBA00022989"/>
    </source>
</evidence>
<sequence>MRRGLLLLLGFALALLLLAWPPLLRLAVERGLALSGFQGQVGEVRGHLLFGLRLEGVDLQGPGLALKAEEVRLGYDLLGLLRKELPLSVSVKRAKVQPTWEALIPEKPGPPPAIRVVFRQLLLEEVQVELPKGKRLFLPPLRLTLAGENPYAFIARLPGGSFQGEAQALARDLSAWEVRYRGEVAGLSFFYPGLKGGRLSGVFRLLPTGVEGESQVEEGVVELLGFLLTRVEGPIRLKEDRVEAELKGVGLEGPLSARIQVDLKAERYRFFLTGRPRLPALARHYRLSLPVEGDGELRLEGEGWDRIRVKGRFWGEGRFLSEPFRHRGTLSFDRVFSLKAEAEGRLFDRTYRLGFGLVGQDYQASLEDSLGSRVVLKGQGNRTEARGQVAWPRPLEGWAQVAFESEGSRWQARVKSPGVRLSFFRPLDLSGEVAGNGEQVAGQLGPLALRGTWSHLLLALSPTPLAVGSLEGEGRLMSGRLEASLHYTTPYATFPLQVGQEKGAFRFRSPYGEGEYRGGTLALRLRDLPIHALDEFRLSGQALYRDGELSGRLALKGRYLEAEGNLRRLGAEIQGRLMTPWGSLPFAGAYDPKPGLTLKAQDLLLRYQGGLSLRGRARLGPLVLGADLLYDGGFQGWGRVETPWLVGVFQGEGGRLVLARLKGFAQGEGEVYPDLRIVGRFLPPLPEGLEVPSLAFRLDRKGLEVLGVGRLEFTGRYPFHLALPWRYRGVSGRFQAEGTLEGGQLSLSSPYGRVEAQGGWRDLRVRGQGEVPYAGPVRMAGRLDLLGLAYQAQAHLEKLDLRLGLVGRGAVFRFQGQAPGLRLLGGYDEELSLLLQAEAFDLAPWGLPARASGTWGTRGGRLRLESPYGEVLFTGEELLSARARLSGPYFQGEGQVSPEGLSLAVRGEYEKNGLGVRLKAEGEGPWRAFRLGLSGEARLSYFGALPLSGQVWTEEGGLRYRLQGPLSLEGEGPSYQGSLALPFAALGKEGRIAGSFQGQGLQVAGKGEGNFAGLPFTFQGGYQGKPFLALRWEGGEAALTGEEVGFSLEEVAPLARALGLSLAGRAGGRLTLSGEGEAWARVRYGAESLALDYREGILRLLLADRDAGLAWAPKEGRLWGLGEVSGEGRFHLGPGLQGEVEGSFRYGPVGLGLRGSLEGVALEARYQQDGLGWTELAGRVNLLALRGEGTLRHASPYGEGEVAWAFEGSRYRGEGRFRSLRYLEQEGPLRLEGEGTRAEVSWEAPLALVARYDGAWHLSAQGEGKVEGMALRLDLSWGPEGYRGRLWAEGHGLLLKGEGEGPLHLTLKGKDLPGEVAAEATLKDLFLSGKAQYRLELGQARLEAQGSFQAGWPGLPRGQPLGHLEGQGSLLGHGEVLPFRFAYRYRGGPLGVEALSLVGEAEGFRLRLAEGHLVLDLDRDLAPFGLPVRVKAEADGPWQEALKVSLERPEGRLSGKAWLWPLRAELLGEVLGEKVGVRYRDGEVVGSFQGPGLMGEARYRKGLSGLLTLRYPLPQGGLAGRVDLGAGLFQLQGEGAWQGLWEGGFCLPLPLGRCPGLEAWVSGSLAYQGVAFQGQYRYLAEKGYRGRVTGEGRLSTPYGAVLARGEGLGLDLLGEGLPLSGRLDLSPFRLAYRYAGALPWGLGELWAEGVYPGEWLKGQYRYGEVALSLKGLQGFQVGVSGAGVSGEVEPKGVAFRFEGFRYGPLTLSGRMEGPWREVGLNLALKAWGRKAEVEGRYGGEGLVLEFHGDLEGQVAWQEAWKGKVAFKEGSLELSGKQVPEIQGEVLGERVRLAWPRLEVGEVRLDLAARQAEGEGRILKALLPGGLGVLGQGERLLLDYRMPGVGLPLEGGLNLKDLSLILTSPQGEGALAYAGGKVEGALAFDLSGFRLRLEGEKDRVRLLGEHPAFSWWVAGAGRLQGEVDLGGTYRIFYRAGEQALEVAGRLLEARLRAEGPYLSGELSYPPAGEVRVDLSLPPLESRFRGRVFGEGYQVEGALEGAVGRIAAKGRLLPLSGRLRLEGAALEDLVGRYAPYLKGVVSGELALEGTRAQGRLEGEAEVAGSRLPFLFAGALGPGLVQGEGQLGQSPFQVALEGDRLDLSASLRGFPLHLLLMAVAGPLEGEAYWTGAVRLRLPLSHPLRGEGVLVGEALRFVGAGDELKGQAVFRLEEGRVLVDRLRLLGRGSWEGGGYWSPEGSDLYLSLRDTVFTPVLQVVPPLKPYRPEGSGSLLLRLKGEGFQVEFKDFRFRLGPVAGYLPQGLLSLNGGARAEGELTLLAPFPGKARLGLEGRLEEFQVSAKGVVTLPGLKEETPAEVAFRYPGYGVEIHLGEAQAQGTLFPLRLAGYGRLPLYYPRYYLQEGLLDVKSFFLYEEKGTYHLTGNAEVLRARLALPEARAKELTQGGVELGGSGSGKPTPVPLVFEGVRVYAERGVLVQESLAQGELKGEVFLGGSYADPYLSGQVEALWGNFRLWDSLFTLDSTASFLRFFPDRGILPEFRLKAQTETRGHKVFLEATGEFLRENGRVKVRLEPHFTSDPALSEPEIYALLTLGTPDVTRLAETLPQVALGAALENLVLGQLERELARSLGLDRFQVQLPLLQGGDLEETRFSVGKYLSPELFLGYELDLRGEQTLSAQYRRDGLTFSLGSTFLPGDGRLARFTFTLGYDLTPALGLSFSLEAADTTRFGVGALYRW</sequence>
<feature type="domain" description="Translocation and assembly module TamB C-terminal" evidence="5">
    <location>
        <begin position="2411"/>
        <end position="2674"/>
    </location>
</feature>
<dbReference type="RefSeq" id="WP_219759888.1">
    <property type="nucleotide sequence ID" value="NZ_JAHXRS010000017.1"/>
</dbReference>
<keyword evidence="2" id="KW-0812">Transmembrane</keyword>
<keyword evidence="3" id="KW-1133">Transmembrane helix</keyword>
<proteinExistence type="predicted"/>